<feature type="region of interest" description="Disordered" evidence="10">
    <location>
        <begin position="1006"/>
        <end position="1031"/>
    </location>
</feature>
<evidence type="ECO:0000256" key="2">
    <source>
        <dbReference type="ARBA" id="ARBA00022527"/>
    </source>
</evidence>
<dbReference type="SMART" id="SM00220">
    <property type="entry name" value="S_TKc"/>
    <property type="match status" value="1"/>
</dbReference>
<dbReference type="PROSITE" id="PS50011">
    <property type="entry name" value="PROTEIN_KINASE_DOM"/>
    <property type="match status" value="1"/>
</dbReference>
<evidence type="ECO:0000256" key="9">
    <source>
        <dbReference type="PROSITE-ProRule" id="PRU00221"/>
    </source>
</evidence>
<keyword evidence="8" id="KW-0067">ATP-binding</keyword>
<comment type="caution">
    <text evidence="12">The sequence shown here is derived from an EMBL/GenBank/DDBJ whole genome shotgun (WGS) entry which is preliminary data.</text>
</comment>
<dbReference type="InterPro" id="IPR045162">
    <property type="entry name" value="Vps15-like"/>
</dbReference>
<dbReference type="InterPro" id="IPR016024">
    <property type="entry name" value="ARM-type_fold"/>
</dbReference>
<keyword evidence="2" id="KW-0723">Serine/threonine-protein kinase</keyword>
<feature type="compositionally biased region" description="Low complexity" evidence="10">
    <location>
        <begin position="1051"/>
        <end position="1063"/>
    </location>
</feature>
<dbReference type="SMART" id="SM00320">
    <property type="entry name" value="WD40"/>
    <property type="match status" value="5"/>
</dbReference>
<dbReference type="GO" id="GO:0005770">
    <property type="term" value="C:late endosome"/>
    <property type="evidence" value="ECO:0007669"/>
    <property type="project" value="TreeGrafter"/>
</dbReference>
<keyword evidence="7" id="KW-0418">Kinase</keyword>
<keyword evidence="3 9" id="KW-0853">WD repeat</keyword>
<feature type="repeat" description="WD" evidence="9">
    <location>
        <begin position="1311"/>
        <end position="1352"/>
    </location>
</feature>
<dbReference type="GO" id="GO:0045324">
    <property type="term" value="P:late endosome to vacuole transport"/>
    <property type="evidence" value="ECO:0007669"/>
    <property type="project" value="InterPro"/>
</dbReference>
<proteinExistence type="predicted"/>
<evidence type="ECO:0000256" key="8">
    <source>
        <dbReference type="ARBA" id="ARBA00022840"/>
    </source>
</evidence>
<feature type="compositionally biased region" description="Polar residues" evidence="10">
    <location>
        <begin position="1009"/>
        <end position="1031"/>
    </location>
</feature>
<evidence type="ECO:0000256" key="5">
    <source>
        <dbReference type="ARBA" id="ARBA00022737"/>
    </source>
</evidence>
<dbReference type="PANTHER" id="PTHR17583">
    <property type="entry name" value="PHOSPHOINOSITIDE 3-KINASE REGULATORY SUBUNIT 4"/>
    <property type="match status" value="1"/>
</dbReference>
<feature type="compositionally biased region" description="Basic and acidic residues" evidence="10">
    <location>
        <begin position="279"/>
        <end position="289"/>
    </location>
</feature>
<evidence type="ECO:0000256" key="1">
    <source>
        <dbReference type="ARBA" id="ARBA00012513"/>
    </source>
</evidence>
<evidence type="ECO:0000256" key="3">
    <source>
        <dbReference type="ARBA" id="ARBA00022574"/>
    </source>
</evidence>
<feature type="repeat" description="WD" evidence="9">
    <location>
        <begin position="1650"/>
        <end position="1674"/>
    </location>
</feature>
<dbReference type="GO" id="GO:0004674">
    <property type="term" value="F:protein serine/threonine kinase activity"/>
    <property type="evidence" value="ECO:0007669"/>
    <property type="project" value="UniProtKB-KW"/>
</dbReference>
<evidence type="ECO:0000313" key="13">
    <source>
        <dbReference type="Proteomes" id="UP001165065"/>
    </source>
</evidence>
<dbReference type="GO" id="GO:0071561">
    <property type="term" value="C:nucleus-vacuole junction"/>
    <property type="evidence" value="ECO:0007669"/>
    <property type="project" value="TreeGrafter"/>
</dbReference>
<dbReference type="Proteomes" id="UP001165065">
    <property type="component" value="Unassembled WGS sequence"/>
</dbReference>
<dbReference type="InterPro" id="IPR000719">
    <property type="entry name" value="Prot_kinase_dom"/>
</dbReference>
<dbReference type="Gene3D" id="1.25.10.10">
    <property type="entry name" value="Leucine-rich Repeat Variant"/>
    <property type="match status" value="2"/>
</dbReference>
<feature type="region of interest" description="Disordered" evidence="10">
    <location>
        <begin position="84"/>
        <end position="104"/>
    </location>
</feature>
<dbReference type="SUPFAM" id="SSF48371">
    <property type="entry name" value="ARM repeat"/>
    <property type="match status" value="1"/>
</dbReference>
<feature type="region of interest" description="Disordered" evidence="10">
    <location>
        <begin position="238"/>
        <end position="290"/>
    </location>
</feature>
<feature type="compositionally biased region" description="Low complexity" evidence="10">
    <location>
        <begin position="186"/>
        <end position="204"/>
    </location>
</feature>
<evidence type="ECO:0000256" key="10">
    <source>
        <dbReference type="SAM" id="MobiDB-lite"/>
    </source>
</evidence>
<dbReference type="Gene3D" id="1.10.510.10">
    <property type="entry name" value="Transferase(Phosphotransferase) domain 1"/>
    <property type="match status" value="1"/>
</dbReference>
<name>A0A9W7GD10_9STRA</name>
<dbReference type="InterPro" id="IPR011989">
    <property type="entry name" value="ARM-like"/>
</dbReference>
<feature type="compositionally biased region" description="Gly residues" evidence="10">
    <location>
        <begin position="257"/>
        <end position="268"/>
    </location>
</feature>
<dbReference type="PROSITE" id="PS00108">
    <property type="entry name" value="PROTEIN_KINASE_ST"/>
    <property type="match status" value="1"/>
</dbReference>
<dbReference type="GO" id="GO:0034272">
    <property type="term" value="C:phosphatidylinositol 3-kinase complex, class III, type II"/>
    <property type="evidence" value="ECO:0007669"/>
    <property type="project" value="TreeGrafter"/>
</dbReference>
<keyword evidence="6" id="KW-0547">Nucleotide-binding</keyword>
<dbReference type="PANTHER" id="PTHR17583:SF0">
    <property type="entry name" value="PHOSPHOINOSITIDE 3-KINASE REGULATORY SUBUNIT 4"/>
    <property type="match status" value="1"/>
</dbReference>
<feature type="compositionally biased region" description="Low complexity" evidence="10">
    <location>
        <begin position="92"/>
        <end position="104"/>
    </location>
</feature>
<accession>A0A9W7GD10</accession>
<reference evidence="13" key="1">
    <citation type="journal article" date="2023" name="Commun. Biol.">
        <title>Genome analysis of Parmales, the sister group of diatoms, reveals the evolutionary specialization of diatoms from phago-mixotrophs to photoautotrophs.</title>
        <authorList>
            <person name="Ban H."/>
            <person name="Sato S."/>
            <person name="Yoshikawa S."/>
            <person name="Yamada K."/>
            <person name="Nakamura Y."/>
            <person name="Ichinomiya M."/>
            <person name="Sato N."/>
            <person name="Blanc-Mathieu R."/>
            <person name="Endo H."/>
            <person name="Kuwata A."/>
            <person name="Ogata H."/>
        </authorList>
    </citation>
    <scope>NUCLEOTIDE SEQUENCE [LARGE SCALE GENOMIC DNA]</scope>
</reference>
<dbReference type="InterPro" id="IPR008271">
    <property type="entry name" value="Ser/Thr_kinase_AS"/>
</dbReference>
<evidence type="ECO:0000256" key="7">
    <source>
        <dbReference type="ARBA" id="ARBA00022777"/>
    </source>
</evidence>
<evidence type="ECO:0000259" key="11">
    <source>
        <dbReference type="PROSITE" id="PS50011"/>
    </source>
</evidence>
<dbReference type="EC" id="2.7.11.1" evidence="1"/>
<feature type="domain" description="Protein kinase" evidence="11">
    <location>
        <begin position="256"/>
        <end position="589"/>
    </location>
</feature>
<keyword evidence="5" id="KW-0677">Repeat</keyword>
<dbReference type="Pfam" id="PF00069">
    <property type="entry name" value="Pkinase"/>
    <property type="match status" value="1"/>
</dbReference>
<dbReference type="Gene3D" id="2.130.10.10">
    <property type="entry name" value="YVTN repeat-like/Quinoprotein amine dehydrogenase"/>
    <property type="match status" value="2"/>
</dbReference>
<dbReference type="InterPro" id="IPR011009">
    <property type="entry name" value="Kinase-like_dom_sf"/>
</dbReference>
<dbReference type="Pfam" id="PF00400">
    <property type="entry name" value="WD40"/>
    <property type="match status" value="2"/>
</dbReference>
<dbReference type="OrthoDB" id="242910at2759"/>
<dbReference type="GO" id="GO:0005524">
    <property type="term" value="F:ATP binding"/>
    <property type="evidence" value="ECO:0007669"/>
    <property type="project" value="UniProtKB-KW"/>
</dbReference>
<organism evidence="12 13">
    <name type="scientific">Triparma columacea</name>
    <dbReference type="NCBI Taxonomy" id="722753"/>
    <lineage>
        <taxon>Eukaryota</taxon>
        <taxon>Sar</taxon>
        <taxon>Stramenopiles</taxon>
        <taxon>Ochrophyta</taxon>
        <taxon>Bolidophyceae</taxon>
        <taxon>Parmales</taxon>
        <taxon>Triparmaceae</taxon>
        <taxon>Triparma</taxon>
    </lineage>
</organism>
<evidence type="ECO:0000313" key="12">
    <source>
        <dbReference type="EMBL" id="GMI43785.1"/>
    </source>
</evidence>
<gene>
    <name evidence="12" type="ORF">TrCOL_g12215</name>
</gene>
<dbReference type="GO" id="GO:0016236">
    <property type="term" value="P:macroautophagy"/>
    <property type="evidence" value="ECO:0007669"/>
    <property type="project" value="InterPro"/>
</dbReference>
<dbReference type="InterPro" id="IPR055231">
    <property type="entry name" value="2AA_helical"/>
</dbReference>
<dbReference type="InterPro" id="IPR036322">
    <property type="entry name" value="WD40_repeat_dom_sf"/>
</dbReference>
<feature type="region of interest" description="Disordered" evidence="10">
    <location>
        <begin position="159"/>
        <end position="204"/>
    </location>
</feature>
<keyword evidence="4" id="KW-0808">Transferase</keyword>
<dbReference type="SUPFAM" id="SSF56112">
    <property type="entry name" value="Protein kinase-like (PK-like)"/>
    <property type="match status" value="1"/>
</dbReference>
<dbReference type="GO" id="GO:0034271">
    <property type="term" value="C:phosphatidylinositol 3-kinase complex, class III, type I"/>
    <property type="evidence" value="ECO:0007669"/>
    <property type="project" value="TreeGrafter"/>
</dbReference>
<dbReference type="SUPFAM" id="SSF50978">
    <property type="entry name" value="WD40 repeat-like"/>
    <property type="match status" value="1"/>
</dbReference>
<keyword evidence="13" id="KW-1185">Reference proteome</keyword>
<feature type="region of interest" description="Disordered" evidence="10">
    <location>
        <begin position="1048"/>
        <end position="1091"/>
    </location>
</feature>
<dbReference type="InterPro" id="IPR015943">
    <property type="entry name" value="WD40/YVTN_repeat-like_dom_sf"/>
</dbReference>
<feature type="region of interest" description="Disordered" evidence="10">
    <location>
        <begin position="465"/>
        <end position="497"/>
    </location>
</feature>
<feature type="repeat" description="WD" evidence="9">
    <location>
        <begin position="1711"/>
        <end position="1741"/>
    </location>
</feature>
<evidence type="ECO:0000256" key="4">
    <source>
        <dbReference type="ARBA" id="ARBA00022679"/>
    </source>
</evidence>
<dbReference type="PROSITE" id="PS50294">
    <property type="entry name" value="WD_REPEATS_REGION"/>
    <property type="match status" value="2"/>
</dbReference>
<protein>
    <recommendedName>
        <fullName evidence="1">non-specific serine/threonine protein kinase</fullName>
        <ecNumber evidence="1">2.7.11.1</ecNumber>
    </recommendedName>
</protein>
<dbReference type="InterPro" id="IPR001680">
    <property type="entry name" value="WD40_rpt"/>
</dbReference>
<dbReference type="PROSITE" id="PS50082">
    <property type="entry name" value="WD_REPEATS_2"/>
    <property type="match status" value="3"/>
</dbReference>
<feature type="compositionally biased region" description="Low complexity" evidence="10">
    <location>
        <begin position="244"/>
        <end position="256"/>
    </location>
</feature>
<dbReference type="GO" id="GO:0006623">
    <property type="term" value="P:protein targeting to vacuole"/>
    <property type="evidence" value="ECO:0007669"/>
    <property type="project" value="TreeGrafter"/>
</dbReference>
<evidence type="ECO:0000256" key="6">
    <source>
        <dbReference type="ARBA" id="ARBA00022741"/>
    </source>
</evidence>
<sequence>MGQSHSHPTSLDPLLPLRLTFPPTSGSQIEKQLGTGKFTKTYRVKMEGGVFVVKVYLNPNKDTFVRTVGPPAEGEMTNGQMSTDAHFNTGVASSSSNSNNANASGDVTGVEGSIGTNIGSNIGGNRNNVRSGEYDVTQPLMNAGVNNANVDAMHVASASDADDNLPRPPPSASRASQNLSIDDSRTLSSNTASTTNSTSTGGGLISDLDNLSLLTSSSPNAGTGVVYNNGYVEGSAGGDLTNLSSSPSGSTISTSTGGNGDVNSGGPGMVSSSSTLTNESREGKGDSRKYKVKTGIKQDDVTKEYHKLNNIYSLLTSINPTPSTLYPAHPHVIPYQRYFATPPREYTRKSGPVQPVYLVRQYFETTLERRLAVRPFLTTSEKTFITYQLLSAFDSMHKAGVTHGDLKTCNIMLTSYNHVIITDLASFKPVVLPSTDPGEFNFFFGPTREGGVKKCYLAPERFRDIGKGKKDDDSLDDPPGKKAPTPDEANSTRVEDDIPMDVTPAMDVFSLGCCIIELYLSGEAALDYASLVHYKGNDGKSERLEQKVNKIEMKEIRGLVRHMMKLKPVDRESCASYIERLKAGPSPVFPPSFDFLLSLTRSCRFTDITADSKINLVAKNYGKAVVALHLITRLSYYVDDETRLQRLVPFCTKGLEDDVPIVRSIYARTLTLILSHITSFPPSDSKLFPQYIFPAIQDLPTDPSLVVRVAFSECLTTLAESAKRWMEVGMAMRLHKAINTNPDVPTATENTYDSEMATLCGTIRTHFTHIVTSQLPGSSRAKVALLYDLSRLCAFFGHDDVEVHVMPTLITFHIDRDTELRKAFCDYIPLACSFVGTVSTEQFVIPCLENNLVDIEEKVIAAAVGSLSKLVQMGLLTRSSLLASSSEGILDMYSALLIHPNPQIASSMSDLIVNSAKVVGEEDTQAFILPLIRPFLKYEPTPSQMVSNSDFQDCVMEPVGKTAFQNELLRMSEVRKISRLRKEKRVEDRRSEEDGLRSILDAVGVDLPLSSTPPQTTSIGNAISSVSPGSTAQSTLNEIGAIVGGSVDFPSASSTSPNNSNDNSGGGTEILPPSNSPTPSSPPTKSVPLRDDLLQDERSKLLSMKAYMEMAASHMLSKMFSYENEKSSRQLLSPAQEERLNVSRTIWFPSQKFNELITSGNRTTDVQRLTSHIDVHSVINTYGTKWDKARVGKKGKDDDEISKKLGKKILDREEEAKMEGVLNGNWSSIASQDPTTLETTDICRLINALNIPPLGPKLGVLRNRNNIPYSLHAATSSSATASNPNATPMPAVSRNVWKPKVNSLLVSSSNVTEHTAPVQRLAVAQDQSFFVSASHDGTSKVWELRNIEQAVDLKSVVTYNGQRSNRVNDVCLIENSHSVATASSEGSIHVWRIDMVGNWADSPDNIGSPTPNSSSRRTYYETGRVQGSSVIKMYDPNEGEALCVSHFNTDSASILLAGTQAGKIHAWDLRSTQEPFCLKLRPELGYLSSMAPGTDRNWLVAGTSRGYMALFDLRFHQPVKLWRHSAGSVVHRLATCFTKLPQDTSRASANRPYVFVASGKNEASVFDVGSGECRQCFRMLGHEYTGMSPQKLPEDVLQLPQLENISIPRDPDSMIPSAARMAFNLDISAGLGPEPSVRALMGKISDRAYSYLITGGTDRKINFWDFTSASQSYNVSGNEGPTSVLPSNKSLFIEIPKQAMAQGRGTQPRLQSSHTDAVNDLKGIDDALLSCGGDARIKVWR</sequence>
<dbReference type="Pfam" id="PF22956">
    <property type="entry name" value="VPS15-like_hel"/>
    <property type="match status" value="1"/>
</dbReference>
<dbReference type="EMBL" id="BRYA01001461">
    <property type="protein sequence ID" value="GMI43785.1"/>
    <property type="molecule type" value="Genomic_DNA"/>
</dbReference>